<dbReference type="PANTHER" id="PTHR23020:SF41">
    <property type="entry name" value="AMINOGLYCOSIDE PHOSPHOTRANSFERASE DOMAIN-CONTAINING PROTEIN"/>
    <property type="match status" value="1"/>
</dbReference>
<dbReference type="PANTHER" id="PTHR23020">
    <property type="entry name" value="UNCHARACTERIZED NUCLEAR HORMONE RECEPTOR-RELATED"/>
    <property type="match status" value="1"/>
</dbReference>
<protein>
    <recommendedName>
        <fullName evidence="3">Aminoglycoside phosphotransferase domain-containing protein</fullName>
    </recommendedName>
</protein>
<sequence length="350" mass="38401">MTNVRPLPVEIGDITPAWLSAALGSPVSAAKVVDVNNGTCTKIRIALETDDPDTPETVILKGGFEPHSRMMDYMHANEVHAYADVAPHSPLRQPRTWFAGFDADAKQGIVIMEDLVARGVTFLHPQQPRPPEEVARRLEMLAKHHAMTLGRPEDMAPDGRFAWAGDLIDGFYRYGETILTPPVWEGFVNSARGAAASTRFHGLDWFLDTLGKLSRFGKAVPRALLHGDTHLGNLYIDTDGEPGFFDSQPHLGPVMAEVAYHVTGALDMADRRTHERDLVAHYRTALAGEGHTLPPLEDLMRQYAAFLAFGYAIFLVNASDFQPEAINTAYTARFSSAMLDNDTLGVLAGL</sequence>
<dbReference type="EMBL" id="BMLK01000013">
    <property type="protein sequence ID" value="GGN54032.1"/>
    <property type="molecule type" value="Genomic_DNA"/>
</dbReference>
<dbReference type="Gene3D" id="3.90.1200.10">
    <property type="match status" value="1"/>
</dbReference>
<accession>A0ABQ2JQA6</accession>
<comment type="caution">
    <text evidence="1">The sequence shown here is derived from an EMBL/GenBank/DDBJ whole genome shotgun (WGS) entry which is preliminary data.</text>
</comment>
<keyword evidence="2" id="KW-1185">Reference proteome</keyword>
<dbReference type="Proteomes" id="UP000605099">
    <property type="component" value="Unassembled WGS sequence"/>
</dbReference>
<reference evidence="2" key="1">
    <citation type="journal article" date="2019" name="Int. J. Syst. Evol. Microbiol.">
        <title>The Global Catalogue of Microorganisms (GCM) 10K type strain sequencing project: providing services to taxonomists for standard genome sequencing and annotation.</title>
        <authorList>
            <consortium name="The Broad Institute Genomics Platform"/>
            <consortium name="The Broad Institute Genome Sequencing Center for Infectious Disease"/>
            <person name="Wu L."/>
            <person name="Ma J."/>
        </authorList>
    </citation>
    <scope>NUCLEOTIDE SEQUENCE [LARGE SCALE GENOMIC DNA]</scope>
    <source>
        <strain evidence="2">CGMCC 1.6784</strain>
    </source>
</reference>
<evidence type="ECO:0008006" key="3">
    <source>
        <dbReference type="Google" id="ProtNLM"/>
    </source>
</evidence>
<organism evidence="1 2">
    <name type="scientific">Novosphingobium indicum</name>
    <dbReference type="NCBI Taxonomy" id="462949"/>
    <lineage>
        <taxon>Bacteria</taxon>
        <taxon>Pseudomonadati</taxon>
        <taxon>Pseudomonadota</taxon>
        <taxon>Alphaproteobacteria</taxon>
        <taxon>Sphingomonadales</taxon>
        <taxon>Sphingomonadaceae</taxon>
        <taxon>Novosphingobium</taxon>
    </lineage>
</organism>
<dbReference type="InterPro" id="IPR011009">
    <property type="entry name" value="Kinase-like_dom_sf"/>
</dbReference>
<proteinExistence type="predicted"/>
<evidence type="ECO:0000313" key="1">
    <source>
        <dbReference type="EMBL" id="GGN54032.1"/>
    </source>
</evidence>
<dbReference type="SUPFAM" id="SSF56112">
    <property type="entry name" value="Protein kinase-like (PK-like)"/>
    <property type="match status" value="1"/>
</dbReference>
<name>A0ABQ2JQA6_9SPHN</name>
<dbReference type="InterPro" id="IPR052961">
    <property type="entry name" value="Oxido-Kinase-like_Enzymes"/>
</dbReference>
<gene>
    <name evidence="1" type="ORF">GCM10011349_29280</name>
</gene>
<evidence type="ECO:0000313" key="2">
    <source>
        <dbReference type="Proteomes" id="UP000605099"/>
    </source>
</evidence>
<dbReference type="RefSeq" id="WP_188820667.1">
    <property type="nucleotide sequence ID" value="NZ_BMLK01000013.1"/>
</dbReference>